<name>A0A117I234_PAEAM</name>
<organism evidence="1 2">
    <name type="scientific">Paenibacillus amylolyticus</name>
    <dbReference type="NCBI Taxonomy" id="1451"/>
    <lineage>
        <taxon>Bacteria</taxon>
        <taxon>Bacillati</taxon>
        <taxon>Bacillota</taxon>
        <taxon>Bacilli</taxon>
        <taxon>Bacillales</taxon>
        <taxon>Paenibacillaceae</taxon>
        <taxon>Paenibacillus</taxon>
    </lineage>
</organism>
<evidence type="ECO:0000313" key="2">
    <source>
        <dbReference type="Proteomes" id="UP000069697"/>
    </source>
</evidence>
<reference evidence="1 2" key="1">
    <citation type="journal article" date="2016" name="Genome Announc.">
        <title>Draft Genome Sequence of Paenibacillus amylolyticus Heshi-A3, Isolated from Fermented Rice Bran in a Japanese Fermented Seafood Dish.</title>
        <authorList>
            <person name="Akuzawa S."/>
            <person name="Nagaoka J."/>
            <person name="Kanekatsu M."/>
            <person name="Kubota E."/>
            <person name="Ohtake R."/>
            <person name="Suzuki T."/>
            <person name="Kanesaki Y."/>
        </authorList>
    </citation>
    <scope>NUCLEOTIDE SEQUENCE [LARGE SCALE GENOMIC DNA]</scope>
    <source>
        <strain evidence="1 2">Heshi-A3</strain>
    </source>
</reference>
<comment type="caution">
    <text evidence="1">The sequence shown here is derived from an EMBL/GenBank/DDBJ whole genome shotgun (WGS) entry which is preliminary data.</text>
</comment>
<dbReference type="AlphaFoldDB" id="A0A117I234"/>
<sequence length="156" mass="18010">MLDYNLLSIEEVLLEGIEFEGEVCFSGKYGQEVFDKPIEDGGHPISGLLYERYKNGNMAYYSYYKNGLSEGNYVEFYEDGKAVSFQQMIKGVVHGKSNCWYKDGNIKSVAEYKYGFKLIYKEWDANGLLLTEKTEPSDFEKEMIDKYDAWVGQDGR</sequence>
<accession>A0A117I234</accession>
<gene>
    <name evidence="1" type="ORF">PAHA3_3285</name>
</gene>
<dbReference type="EMBL" id="BCNV01000001">
    <property type="protein sequence ID" value="GAS83207.1"/>
    <property type="molecule type" value="Genomic_DNA"/>
</dbReference>
<reference evidence="2" key="2">
    <citation type="submission" date="2016-01" db="EMBL/GenBank/DDBJ databases">
        <title>Draft Genome Sequence of Paenibacillus amylolyticus Heshi-A3 that Was Isolated from Fermented Rice Bran with Aging Salted Mackerel, Which Was Named Heshiko as Traditional Fermented Seafood in Japan.</title>
        <authorList>
            <person name="Akuzawa S."/>
            <person name="Nakagawa J."/>
            <person name="Kanekatsu T."/>
            <person name="Kubota E."/>
            <person name="Ohtake R."/>
            <person name="Suzuki T."/>
            <person name="Kanesaki Y."/>
        </authorList>
    </citation>
    <scope>NUCLEOTIDE SEQUENCE [LARGE SCALE GENOMIC DNA]</scope>
    <source>
        <strain evidence="2">Heshi-A3</strain>
    </source>
</reference>
<dbReference type="Proteomes" id="UP000069697">
    <property type="component" value="Unassembled WGS sequence"/>
</dbReference>
<protein>
    <recommendedName>
        <fullName evidence="3">Toxin-antitoxin system YwqK family antitoxin</fullName>
    </recommendedName>
</protein>
<proteinExistence type="predicted"/>
<dbReference type="RefSeq" id="WP_062835585.1">
    <property type="nucleotide sequence ID" value="NZ_BCNV01000001.1"/>
</dbReference>
<dbReference type="SUPFAM" id="SSF82185">
    <property type="entry name" value="Histone H3 K4-specific methyltransferase SET7/9 N-terminal domain"/>
    <property type="match status" value="1"/>
</dbReference>
<dbReference type="Gene3D" id="3.90.930.1">
    <property type="match status" value="1"/>
</dbReference>
<evidence type="ECO:0000313" key="1">
    <source>
        <dbReference type="EMBL" id="GAS83207.1"/>
    </source>
</evidence>
<evidence type="ECO:0008006" key="3">
    <source>
        <dbReference type="Google" id="ProtNLM"/>
    </source>
</evidence>